<dbReference type="SUPFAM" id="SSF55729">
    <property type="entry name" value="Acyl-CoA N-acyltransferases (Nat)"/>
    <property type="match status" value="1"/>
</dbReference>
<dbReference type="Proteomes" id="UP000009236">
    <property type="component" value="Chromosome"/>
</dbReference>
<name>F6FWY7_ISOV2</name>
<dbReference type="Pfam" id="PF00583">
    <property type="entry name" value="Acetyltransf_1"/>
    <property type="match status" value="1"/>
</dbReference>
<protein>
    <submittedName>
        <fullName evidence="2">GCN5-related N-acetyltransferase</fullName>
    </submittedName>
</protein>
<accession>F6FWY7</accession>
<keyword evidence="2" id="KW-0808">Transferase</keyword>
<dbReference type="Gene3D" id="3.40.630.30">
    <property type="match status" value="1"/>
</dbReference>
<reference evidence="2 3" key="1">
    <citation type="submission" date="2011-05" db="EMBL/GenBank/DDBJ databases">
        <title>Complete sequence of Isoptericola variabilis 225.</title>
        <authorList>
            <consortium name="US DOE Joint Genome Institute"/>
            <person name="Lucas S."/>
            <person name="Han J."/>
            <person name="Lapidus A."/>
            <person name="Cheng J.-F."/>
            <person name="Goodwin L."/>
            <person name="Pitluck S."/>
            <person name="Peters L."/>
            <person name="Mikhailova N."/>
            <person name="Zeytun A."/>
            <person name="Han C."/>
            <person name="Tapia R."/>
            <person name="Land M."/>
            <person name="Hauser L."/>
            <person name="Kyrpides N."/>
            <person name="Ivanova N."/>
            <person name="Pagani I."/>
            <person name="Siebers A."/>
            <person name="Allgaier M."/>
            <person name="Thelen M."/>
            <person name="Hugenholtz P."/>
            <person name="Gladden J."/>
            <person name="Woyke T."/>
        </authorList>
    </citation>
    <scope>NUCLEOTIDE SEQUENCE [LARGE SCALE GENOMIC DNA]</scope>
    <source>
        <strain evidence="3">225</strain>
    </source>
</reference>
<organism evidence="3">
    <name type="scientific">Isoptericola variabilis (strain 225)</name>
    <dbReference type="NCBI Taxonomy" id="743718"/>
    <lineage>
        <taxon>Bacteria</taxon>
        <taxon>Bacillati</taxon>
        <taxon>Actinomycetota</taxon>
        <taxon>Actinomycetes</taxon>
        <taxon>Micrococcales</taxon>
        <taxon>Promicromonosporaceae</taxon>
        <taxon>Isoptericola</taxon>
    </lineage>
</organism>
<dbReference type="InterPro" id="IPR000182">
    <property type="entry name" value="GNAT_dom"/>
</dbReference>
<dbReference type="AlphaFoldDB" id="F6FWY7"/>
<feature type="domain" description="N-acetyltransferase" evidence="1">
    <location>
        <begin position="4"/>
        <end position="145"/>
    </location>
</feature>
<dbReference type="InterPro" id="IPR016181">
    <property type="entry name" value="Acyl_CoA_acyltransferase"/>
</dbReference>
<dbReference type="CDD" id="cd04301">
    <property type="entry name" value="NAT_SF"/>
    <property type="match status" value="1"/>
</dbReference>
<evidence type="ECO:0000313" key="2">
    <source>
        <dbReference type="EMBL" id="AEG44587.1"/>
    </source>
</evidence>
<dbReference type="STRING" id="743718.Isova_1841"/>
<proteinExistence type="predicted"/>
<dbReference type="EMBL" id="CP002810">
    <property type="protein sequence ID" value="AEG44587.1"/>
    <property type="molecule type" value="Genomic_DNA"/>
</dbReference>
<sequence length="145" mass="15718">MGAHAIRPARRADADAVWPLARDFATSFVPTRAAFDATFPALLDRDDTLLAVAERPTGVVGHVLASAHLTFLANGPVCWVEELMVDADHRGTGAGSALVRAVEDWAAERDAAYGSLASRRAGDFYRRLGYADSATFFRKVTRRRG</sequence>
<dbReference type="GO" id="GO:0016747">
    <property type="term" value="F:acyltransferase activity, transferring groups other than amino-acyl groups"/>
    <property type="evidence" value="ECO:0007669"/>
    <property type="project" value="InterPro"/>
</dbReference>
<dbReference type="PROSITE" id="PS51186">
    <property type="entry name" value="GNAT"/>
    <property type="match status" value="1"/>
</dbReference>
<dbReference type="RefSeq" id="WP_013838979.1">
    <property type="nucleotide sequence ID" value="NC_015588.1"/>
</dbReference>
<evidence type="ECO:0000313" key="3">
    <source>
        <dbReference type="Proteomes" id="UP000009236"/>
    </source>
</evidence>
<dbReference type="KEGG" id="iva:Isova_1841"/>
<dbReference type="PANTHER" id="PTHR43072:SF60">
    <property type="entry name" value="L-2,4-DIAMINOBUTYRIC ACID ACETYLTRANSFERASE"/>
    <property type="match status" value="1"/>
</dbReference>
<keyword evidence="3" id="KW-1185">Reference proteome</keyword>
<gene>
    <name evidence="2" type="ordered locus">Isova_1841</name>
</gene>
<evidence type="ECO:0000259" key="1">
    <source>
        <dbReference type="PROSITE" id="PS51186"/>
    </source>
</evidence>
<dbReference type="eggNOG" id="COG0456">
    <property type="taxonomic scope" value="Bacteria"/>
</dbReference>
<dbReference type="HOGENOM" id="CLU_013985_34_10_11"/>
<dbReference type="PANTHER" id="PTHR43072">
    <property type="entry name" value="N-ACETYLTRANSFERASE"/>
    <property type="match status" value="1"/>
</dbReference>